<dbReference type="AlphaFoldDB" id="A0ABD2XXQ8"/>
<organism evidence="1 2">
    <name type="scientific">Cinchona calisaya</name>
    <dbReference type="NCBI Taxonomy" id="153742"/>
    <lineage>
        <taxon>Eukaryota</taxon>
        <taxon>Viridiplantae</taxon>
        <taxon>Streptophyta</taxon>
        <taxon>Embryophyta</taxon>
        <taxon>Tracheophyta</taxon>
        <taxon>Spermatophyta</taxon>
        <taxon>Magnoliopsida</taxon>
        <taxon>eudicotyledons</taxon>
        <taxon>Gunneridae</taxon>
        <taxon>Pentapetalae</taxon>
        <taxon>asterids</taxon>
        <taxon>lamiids</taxon>
        <taxon>Gentianales</taxon>
        <taxon>Rubiaceae</taxon>
        <taxon>Cinchonoideae</taxon>
        <taxon>Cinchoneae</taxon>
        <taxon>Cinchona</taxon>
    </lineage>
</organism>
<reference evidence="1 2" key="1">
    <citation type="submission" date="2024-11" db="EMBL/GenBank/DDBJ databases">
        <title>A near-complete genome assembly of Cinchona calisaya.</title>
        <authorList>
            <person name="Lian D.C."/>
            <person name="Zhao X.W."/>
            <person name="Wei L."/>
        </authorList>
    </citation>
    <scope>NUCLEOTIDE SEQUENCE [LARGE SCALE GENOMIC DNA]</scope>
    <source>
        <tissue evidence="1">Nenye</tissue>
    </source>
</reference>
<accession>A0ABD2XXQ8</accession>
<evidence type="ECO:0000313" key="1">
    <source>
        <dbReference type="EMBL" id="KAL3500172.1"/>
    </source>
</evidence>
<gene>
    <name evidence="1" type="ORF">ACH5RR_039265</name>
</gene>
<protein>
    <submittedName>
        <fullName evidence="1">Uncharacterized protein</fullName>
    </submittedName>
</protein>
<comment type="caution">
    <text evidence="1">The sequence shown here is derived from an EMBL/GenBank/DDBJ whole genome shotgun (WGS) entry which is preliminary data.</text>
</comment>
<proteinExistence type="predicted"/>
<dbReference type="Proteomes" id="UP001630127">
    <property type="component" value="Unassembled WGS sequence"/>
</dbReference>
<sequence length="101" mass="11468">MNLSHIRKFPATIAWLSSRIPIQSRAITVKRLVAVSWSFPLLGRTTCRLVTGGRPVVKEFFATQLDQFCLVLQNCWESVRVLRLSGCPHNMAFSYALRTTT</sequence>
<name>A0ABD2XXQ8_9GENT</name>
<dbReference type="EMBL" id="JBJUIK010000016">
    <property type="protein sequence ID" value="KAL3500172.1"/>
    <property type="molecule type" value="Genomic_DNA"/>
</dbReference>
<evidence type="ECO:0000313" key="2">
    <source>
        <dbReference type="Proteomes" id="UP001630127"/>
    </source>
</evidence>
<keyword evidence="2" id="KW-1185">Reference proteome</keyword>